<sequence>MDKRISALIVIVIVLLVAGVVAFNYMGNSTTTNNTTTANNTTTNTSNKTTNINVVANQTGPITAKKGDNVTISYSISNKGNSEVFNVKVIDQNFENTIGTLKPNETKNFQYTVHIPTDEEVQQDFDPNATVSNPFFIGGFGVSFKDINGNTHTINANSLEIKLD</sequence>
<proteinExistence type="predicted"/>
<gene>
    <name evidence="1" type="ORF">K8N75_02120</name>
</gene>
<dbReference type="EMBL" id="JAIOUQ010000003">
    <property type="protein sequence ID" value="MBZ2164846.1"/>
    <property type="molecule type" value="Genomic_DNA"/>
</dbReference>
<evidence type="ECO:0000313" key="2">
    <source>
        <dbReference type="Proteomes" id="UP000825933"/>
    </source>
</evidence>
<dbReference type="Proteomes" id="UP000825933">
    <property type="component" value="Unassembled WGS sequence"/>
</dbReference>
<evidence type="ECO:0000313" key="1">
    <source>
        <dbReference type="EMBL" id="MBZ2164846.1"/>
    </source>
</evidence>
<accession>A0A8T5US95</accession>
<protein>
    <submittedName>
        <fullName evidence="1">Uncharacterized protein</fullName>
    </submittedName>
</protein>
<dbReference type="RefSeq" id="WP_223790505.1">
    <property type="nucleotide sequence ID" value="NZ_JAIOUQ010000003.1"/>
</dbReference>
<organism evidence="1 2">
    <name type="scientific">Methanobacterium spitsbergense</name>
    <dbReference type="NCBI Taxonomy" id="2874285"/>
    <lineage>
        <taxon>Archaea</taxon>
        <taxon>Methanobacteriati</taxon>
        <taxon>Methanobacteriota</taxon>
        <taxon>Methanomada group</taxon>
        <taxon>Methanobacteria</taxon>
        <taxon>Methanobacteriales</taxon>
        <taxon>Methanobacteriaceae</taxon>
        <taxon>Methanobacterium</taxon>
    </lineage>
</organism>
<reference evidence="2" key="1">
    <citation type="journal article" date="2022" name="Microbiol. Resour. Announc.">
        <title>Draft Genome Sequence of a Methanogenic Archaeon from West Spitsbergen Permafrost.</title>
        <authorList>
            <person name="Trubitsyn V."/>
            <person name="Rivkina E."/>
            <person name="Shcherbakova V."/>
        </authorList>
    </citation>
    <scope>NUCLEOTIDE SEQUENCE [LARGE SCALE GENOMIC DNA]</scope>
    <source>
        <strain evidence="2">VT</strain>
    </source>
</reference>
<name>A0A8T5US95_9EURY</name>
<dbReference type="AlphaFoldDB" id="A0A8T5US95"/>
<keyword evidence="2" id="KW-1185">Reference proteome</keyword>
<comment type="caution">
    <text evidence="1">The sequence shown here is derived from an EMBL/GenBank/DDBJ whole genome shotgun (WGS) entry which is preliminary data.</text>
</comment>